<evidence type="ECO:0000313" key="1">
    <source>
        <dbReference type="EMBL" id="KAG7442781.1"/>
    </source>
</evidence>
<protein>
    <submittedName>
        <fullName evidence="1">Uncharacterized protein</fullName>
    </submittedName>
</protein>
<organism evidence="1 2">
    <name type="scientific">Guyanagaster necrorhizus</name>
    <dbReference type="NCBI Taxonomy" id="856835"/>
    <lineage>
        <taxon>Eukaryota</taxon>
        <taxon>Fungi</taxon>
        <taxon>Dikarya</taxon>
        <taxon>Basidiomycota</taxon>
        <taxon>Agaricomycotina</taxon>
        <taxon>Agaricomycetes</taxon>
        <taxon>Agaricomycetidae</taxon>
        <taxon>Agaricales</taxon>
        <taxon>Marasmiineae</taxon>
        <taxon>Physalacriaceae</taxon>
        <taxon>Guyanagaster</taxon>
    </lineage>
</organism>
<name>A0A9P7VMQ7_9AGAR</name>
<dbReference type="Proteomes" id="UP000812287">
    <property type="component" value="Unassembled WGS sequence"/>
</dbReference>
<dbReference type="RefSeq" id="XP_043036281.1">
    <property type="nucleotide sequence ID" value="XM_043190583.1"/>
</dbReference>
<feature type="non-terminal residue" evidence="1">
    <location>
        <position position="92"/>
    </location>
</feature>
<proteinExistence type="predicted"/>
<dbReference type="GeneID" id="66112880"/>
<dbReference type="EMBL" id="MU250549">
    <property type="protein sequence ID" value="KAG7442781.1"/>
    <property type="molecule type" value="Genomic_DNA"/>
</dbReference>
<keyword evidence="2" id="KW-1185">Reference proteome</keyword>
<accession>A0A9P7VMQ7</accession>
<dbReference type="AlphaFoldDB" id="A0A9P7VMQ7"/>
<gene>
    <name evidence="1" type="ORF">BT62DRAFT_996487</name>
</gene>
<comment type="caution">
    <text evidence="1">The sequence shown here is derived from an EMBL/GenBank/DDBJ whole genome shotgun (WGS) entry which is preliminary data.</text>
</comment>
<sequence>MSSPIFWYHLIYQNLQDLSMIGFVYGPRTKVRGSSWLFLILWSTITDVKYTNSKVLLEATKPFRRQSSCSLGISLVLIYLGIGESRNMCGIS</sequence>
<reference evidence="1" key="1">
    <citation type="submission" date="2020-11" db="EMBL/GenBank/DDBJ databases">
        <title>Adaptations for nitrogen fixation in a non-lichenized fungal sporocarp promotes dispersal by wood-feeding termites.</title>
        <authorList>
            <consortium name="DOE Joint Genome Institute"/>
            <person name="Koch R.A."/>
            <person name="Yoon G."/>
            <person name="Arayal U."/>
            <person name="Lail K."/>
            <person name="Amirebrahimi M."/>
            <person name="Labutti K."/>
            <person name="Lipzen A."/>
            <person name="Riley R."/>
            <person name="Barry K."/>
            <person name="Henrissat B."/>
            <person name="Grigoriev I.V."/>
            <person name="Herr J.R."/>
            <person name="Aime M.C."/>
        </authorList>
    </citation>
    <scope>NUCLEOTIDE SEQUENCE</scope>
    <source>
        <strain evidence="1">MCA 3950</strain>
    </source>
</reference>
<evidence type="ECO:0000313" key="2">
    <source>
        <dbReference type="Proteomes" id="UP000812287"/>
    </source>
</evidence>